<dbReference type="PROSITE" id="PS50294">
    <property type="entry name" value="WD_REPEATS_REGION"/>
    <property type="match status" value="1"/>
</dbReference>
<dbReference type="InterPro" id="IPR015943">
    <property type="entry name" value="WD40/YVTN_repeat-like_dom_sf"/>
</dbReference>
<dbReference type="FunFam" id="2.130.10.10:FF:001273">
    <property type="entry name" value="WD domain, G-beta repeat-containing protein"/>
    <property type="match status" value="1"/>
</dbReference>
<accession>A0A5K1UV20</accession>
<dbReference type="PANTHER" id="PTHR19924">
    <property type="entry name" value="UTP15 U3 SMALL NUCLEOLAR RNA-ASSOCIATED PROTEIN 15 FAMILY MEMBER"/>
    <property type="match status" value="1"/>
</dbReference>
<keyword evidence="4" id="KW-0677">Repeat</keyword>
<evidence type="ECO:0000256" key="2">
    <source>
        <dbReference type="ARBA" id="ARBA00022552"/>
    </source>
</evidence>
<dbReference type="Pfam" id="PF09384">
    <property type="entry name" value="UTP15_C"/>
    <property type="match status" value="1"/>
</dbReference>
<dbReference type="SMART" id="SM00320">
    <property type="entry name" value="WD40"/>
    <property type="match status" value="7"/>
</dbReference>
<dbReference type="VEuPathDB" id="AmoebaDB:EHI5A_048800"/>
<evidence type="ECO:0000256" key="5">
    <source>
        <dbReference type="ARBA" id="ARBA00023242"/>
    </source>
</evidence>
<evidence type="ECO:0000313" key="9">
    <source>
        <dbReference type="Proteomes" id="UP000078387"/>
    </source>
</evidence>
<dbReference type="VEuPathDB" id="AmoebaDB:KM1_043590"/>
<keyword evidence="2" id="KW-0698">rRNA processing</keyword>
<comment type="caution">
    <text evidence="8">The sequence shown here is derived from an EMBL/GenBank/DDBJ whole genome shotgun (WGS) entry which is preliminary data.</text>
</comment>
<keyword evidence="5" id="KW-0539">Nucleus</keyword>
<name>A0A5K1UV20_ENTHI</name>
<dbReference type="PROSITE" id="PS50082">
    <property type="entry name" value="WD_REPEATS_2"/>
    <property type="match status" value="4"/>
</dbReference>
<dbReference type="AlphaFoldDB" id="A0A5K1UV20"/>
<feature type="repeat" description="WD" evidence="6">
    <location>
        <begin position="73"/>
        <end position="114"/>
    </location>
</feature>
<keyword evidence="3 6" id="KW-0853">WD repeat</keyword>
<feature type="repeat" description="WD" evidence="6">
    <location>
        <begin position="155"/>
        <end position="197"/>
    </location>
</feature>
<evidence type="ECO:0000256" key="1">
    <source>
        <dbReference type="ARBA" id="ARBA00004604"/>
    </source>
</evidence>
<protein>
    <submittedName>
        <fullName evidence="8">WD domain containing protein</fullName>
    </submittedName>
</protein>
<dbReference type="GO" id="GO:0006364">
    <property type="term" value="P:rRNA processing"/>
    <property type="evidence" value="ECO:0007669"/>
    <property type="project" value="UniProtKB-KW"/>
</dbReference>
<dbReference type="Pfam" id="PF00400">
    <property type="entry name" value="WD40"/>
    <property type="match status" value="5"/>
</dbReference>
<sequence>MRRAQFTLFKAPHEKRDNELEGKYWDDFTPVSSYTYPSPKCIRFSPSQKQTFAVCSGMNVFVHSSTESQPKVITRHKDFVYTCEYRNDGALISTGCADGKVRVFDSTNKTLLRTLSGHSAAVRTVCWGKEMLYSSGDDMVVKAWDFTTKSVIGSYANHTDSVRSIVQCPTNPFLIASGSYDHTVVLYDTRSKNSINVFKHKNPVEDIVFHPVGTLIAVANGQMITVWDSTTGSQISDYSYHTNLVTNILFDTDGNRLFSSSLDCSINVYETTNYSKLHNIVYPSPILSFDMNKDSTAFSVGLTNGEVILFAKQQPQQTENHAASSAKYFFQGKTQTSEEKKEPAINKTQSDISVNIRKFDYDDALDKALATKDETIIISVIREILYRNGLKIALSRRDENTLEPLMTFLINTLPSPLHTKILVEVMSQLLDLYAQDLGKSVVFDEMFFKMQKRLEKEIQLNKNMQQLLGQIDLIIGAADCARSKSD</sequence>
<evidence type="ECO:0000256" key="4">
    <source>
        <dbReference type="ARBA" id="ARBA00022737"/>
    </source>
</evidence>
<evidence type="ECO:0000256" key="3">
    <source>
        <dbReference type="ARBA" id="ARBA00022574"/>
    </source>
</evidence>
<dbReference type="OMA" id="ATYQVVH"/>
<dbReference type="GO" id="GO:0045943">
    <property type="term" value="P:positive regulation of transcription by RNA polymerase I"/>
    <property type="evidence" value="ECO:0007669"/>
    <property type="project" value="TreeGrafter"/>
</dbReference>
<evidence type="ECO:0000259" key="7">
    <source>
        <dbReference type="Pfam" id="PF09384"/>
    </source>
</evidence>
<dbReference type="GO" id="GO:0005730">
    <property type="term" value="C:nucleolus"/>
    <property type="evidence" value="ECO:0007669"/>
    <property type="project" value="UniProtKB-SubCell"/>
</dbReference>
<comment type="subcellular location">
    <subcellularLocation>
        <location evidence="1">Nucleus</location>
        <location evidence="1">Nucleolus</location>
    </subcellularLocation>
</comment>
<dbReference type="InterPro" id="IPR036322">
    <property type="entry name" value="WD40_repeat_dom_sf"/>
</dbReference>
<dbReference type="Proteomes" id="UP000078387">
    <property type="component" value="Unassembled WGS sequence"/>
</dbReference>
<feature type="repeat" description="WD" evidence="6">
    <location>
        <begin position="115"/>
        <end position="154"/>
    </location>
</feature>
<dbReference type="PROSITE" id="PS00678">
    <property type="entry name" value="WD_REPEATS_1"/>
    <property type="match status" value="1"/>
</dbReference>
<dbReference type="VEuPathDB" id="AmoebaDB:EHI_170100"/>
<feature type="domain" description="U3 small nucleolar RNA-associated protein 15 C-terminal" evidence="7">
    <location>
        <begin position="350"/>
        <end position="474"/>
    </location>
</feature>
<gene>
    <name evidence="8" type="ORF">CL6EHI_170100</name>
</gene>
<dbReference type="CDD" id="cd00200">
    <property type="entry name" value="WD40"/>
    <property type="match status" value="1"/>
</dbReference>
<dbReference type="InterPro" id="IPR001680">
    <property type="entry name" value="WD40_rpt"/>
</dbReference>
<dbReference type="EMBL" id="BDEQ01000001">
    <property type="protein sequence ID" value="GAT95010.1"/>
    <property type="molecule type" value="Genomic_DNA"/>
</dbReference>
<organism evidence="8 9">
    <name type="scientific">Entamoeba histolytica</name>
    <dbReference type="NCBI Taxonomy" id="5759"/>
    <lineage>
        <taxon>Eukaryota</taxon>
        <taxon>Amoebozoa</taxon>
        <taxon>Evosea</taxon>
        <taxon>Archamoebae</taxon>
        <taxon>Mastigamoebida</taxon>
        <taxon>Entamoebidae</taxon>
        <taxon>Entamoeba</taxon>
    </lineage>
</organism>
<dbReference type="Gene3D" id="2.130.10.10">
    <property type="entry name" value="YVTN repeat-like/Quinoprotein amine dehydrogenase"/>
    <property type="match status" value="2"/>
</dbReference>
<reference evidence="8 9" key="1">
    <citation type="submission" date="2016-05" db="EMBL/GenBank/DDBJ databases">
        <title>First whole genome sequencing of Entamoeba histolytica HM1:IMSS-clone-6.</title>
        <authorList>
            <person name="Mukherjee Avik.K."/>
            <person name="Izumyama S."/>
            <person name="Nakada-Tsukui K."/>
            <person name="Nozaki T."/>
        </authorList>
    </citation>
    <scope>NUCLEOTIDE SEQUENCE [LARGE SCALE GENOMIC DNA]</scope>
    <source>
        <strain evidence="8 9">HM1:IMSS clone 6</strain>
    </source>
</reference>
<dbReference type="SUPFAM" id="SSF50978">
    <property type="entry name" value="WD40 repeat-like"/>
    <property type="match status" value="1"/>
</dbReference>
<dbReference type="PANTHER" id="PTHR19924:SF26">
    <property type="entry name" value="U3 SMALL NUCLEOLAR RNA-ASSOCIATED PROTEIN 15 HOMOLOG"/>
    <property type="match status" value="1"/>
</dbReference>
<dbReference type="VEuPathDB" id="AmoebaDB:EHI8A_022620"/>
<evidence type="ECO:0000256" key="6">
    <source>
        <dbReference type="PROSITE-ProRule" id="PRU00221"/>
    </source>
</evidence>
<evidence type="ECO:0000313" key="8">
    <source>
        <dbReference type="EMBL" id="GAT95010.1"/>
    </source>
</evidence>
<dbReference type="VEuPathDB" id="AmoebaDB:EHI7A_026730"/>
<feature type="repeat" description="WD" evidence="6">
    <location>
        <begin position="238"/>
        <end position="279"/>
    </location>
</feature>
<proteinExistence type="predicted"/>
<dbReference type="InterPro" id="IPR018983">
    <property type="entry name" value="U3_snoRNA-assocProt_15_C"/>
</dbReference>
<dbReference type="InterPro" id="IPR019775">
    <property type="entry name" value="WD40_repeat_CS"/>
</dbReference>